<dbReference type="Gene3D" id="3.30.40.10">
    <property type="entry name" value="Zinc/RING finger domain, C3HC4 (zinc finger)"/>
    <property type="match status" value="1"/>
</dbReference>
<dbReference type="AlphaFoldDB" id="A0A163J8D7"/>
<gene>
    <name evidence="2" type="ORF">ST47_g2636</name>
</gene>
<keyword evidence="3" id="KW-1185">Reference proteome</keyword>
<dbReference type="InterPro" id="IPR013083">
    <property type="entry name" value="Znf_RING/FYVE/PHD"/>
</dbReference>
<sequence>MSQNPDAVSNQGEFAGHVRPSEPLMTGGHQPGKIVSEADRAPEFHAETLPAGTAPKADTYTPNPDINNQKTFTSASSTLVGADSGSVHTGLGHPGQGQSSSELHDKSKQSGGSGGLAGLKENYGQGNVADLKDDPTHAKQRNLNRPEAGTRGNVGGQAAQEMEPEQAAQVLDLCASLLCAASNLDSAPQQRHLSLFLFEPPWLSKTRSLHSNDLPEYSQMPSRVFAAPSSGHSGDLIAVHPQRDESFVSPVLAGPEDGAELVLDFQGHKHVDPSEGEDQAYVLQDDTSSSHTKFTMPGQATVNALRDYLLKNLQAHQVVDGYGNVCKMFEISNDHLAVLQTKIWTKTFSGRSPVKTTVSRPSRAQTLMSGHIARISRFLEENHLFVLSETEHAICHYSNDSPETTKRVCHSQIFRIEPLVHWGTVIPATAFQFMASFRRNGSLMQIPAYEQIVRNSIDANTPTYCFDCLEYLWSKRTEAWGIIRRLEDTMPQISTYSSRLAHRTANGQMPGGFSPTFGASVLESVDSTAYQGKADETEMYDEVRMAPCLLDGTSDYLDVAQSHIPHTTKNQGVDAVWELSESEDVDEHCERMRSSSRSNSLTLLLRMTPVKPRSSDNFLPINRHQPPVQIPISTVPQTNSIARGNECAKRVYTTNKYGFRVKVQTPPPRAAKREFGRELDTNSTIPLVQPMEPLRPSKPLKRFKKARVLIKETKKRKNAPTDLQTCKQKMVRKTVTGEPNPTGSKPYINSTAGLRFSPEPQLVVLPLPAKFVVHFAKRPLDTNIPDGVVALAYAAFQNDHPAPMSKICVCNKPASYGLFKKSELSQITQCVNRDCRFRWYHYACLNLSEKGKARWGTFVCQYCRNEEEFAEKDRKNGWNMARQVDFRINWTKDDIEADVPGLGGHGPVANPYGLGVDVDLGPAFETASQTKGVLGDLEPFEYAQSHPHMLVEAYSNPAAYAQLRAECAGDEANDEQWRHETHTTDEDYLEDEETLDLETEEEL</sequence>
<feature type="compositionally biased region" description="Polar residues" evidence="1">
    <location>
        <begin position="1"/>
        <end position="12"/>
    </location>
</feature>
<comment type="caution">
    <text evidence="2">The sequence shown here is derived from an EMBL/GenBank/DDBJ whole genome shotgun (WGS) entry which is preliminary data.</text>
</comment>
<name>A0A163J8D7_DIDRA</name>
<dbReference type="EMBL" id="JYNV01000112">
    <property type="protein sequence ID" value="KZM26211.1"/>
    <property type="molecule type" value="Genomic_DNA"/>
</dbReference>
<feature type="compositionally biased region" description="Basic and acidic residues" evidence="1">
    <location>
        <begin position="36"/>
        <end position="46"/>
    </location>
</feature>
<feature type="compositionally biased region" description="Acidic residues" evidence="1">
    <location>
        <begin position="986"/>
        <end position="1003"/>
    </location>
</feature>
<feature type="compositionally biased region" description="Basic and acidic residues" evidence="1">
    <location>
        <begin position="975"/>
        <end position="985"/>
    </location>
</feature>
<organism evidence="2 3">
    <name type="scientific">Didymella rabiei</name>
    <name type="common">Chickpea ascochyta blight fungus</name>
    <name type="synonym">Mycosphaerella rabiei</name>
    <dbReference type="NCBI Taxonomy" id="5454"/>
    <lineage>
        <taxon>Eukaryota</taxon>
        <taxon>Fungi</taxon>
        <taxon>Dikarya</taxon>
        <taxon>Ascomycota</taxon>
        <taxon>Pezizomycotina</taxon>
        <taxon>Dothideomycetes</taxon>
        <taxon>Pleosporomycetidae</taxon>
        <taxon>Pleosporales</taxon>
        <taxon>Pleosporineae</taxon>
        <taxon>Didymellaceae</taxon>
        <taxon>Ascochyta</taxon>
    </lineage>
</organism>
<dbReference type="SUPFAM" id="SSF57903">
    <property type="entry name" value="FYVE/PHD zinc finger"/>
    <property type="match status" value="1"/>
</dbReference>
<dbReference type="Proteomes" id="UP000076837">
    <property type="component" value="Unassembled WGS sequence"/>
</dbReference>
<reference evidence="2 3" key="1">
    <citation type="journal article" date="2016" name="Sci. Rep.">
        <title>Draft genome sequencing and secretome analysis of fungal phytopathogen Ascochyta rabiei provides insight into the necrotrophic effector repertoire.</title>
        <authorList>
            <person name="Verma S."/>
            <person name="Gazara R.K."/>
            <person name="Nizam S."/>
            <person name="Parween S."/>
            <person name="Chattopadhyay D."/>
            <person name="Verma P.K."/>
        </authorList>
    </citation>
    <scope>NUCLEOTIDE SEQUENCE [LARGE SCALE GENOMIC DNA]</scope>
    <source>
        <strain evidence="2 3">ArDII</strain>
    </source>
</reference>
<protein>
    <submittedName>
        <fullName evidence="2">Uncharacterized protein</fullName>
    </submittedName>
</protein>
<feature type="region of interest" description="Disordered" evidence="1">
    <location>
        <begin position="969"/>
        <end position="1003"/>
    </location>
</feature>
<proteinExistence type="predicted"/>
<accession>A0A163J8D7</accession>
<dbReference type="InterPro" id="IPR011011">
    <property type="entry name" value="Znf_FYVE_PHD"/>
</dbReference>
<evidence type="ECO:0000313" key="2">
    <source>
        <dbReference type="EMBL" id="KZM26211.1"/>
    </source>
</evidence>
<evidence type="ECO:0000313" key="3">
    <source>
        <dbReference type="Proteomes" id="UP000076837"/>
    </source>
</evidence>
<feature type="region of interest" description="Disordered" evidence="1">
    <location>
        <begin position="1"/>
        <end position="163"/>
    </location>
</feature>
<feature type="compositionally biased region" description="Polar residues" evidence="1">
    <location>
        <begin position="60"/>
        <end position="79"/>
    </location>
</feature>
<evidence type="ECO:0000256" key="1">
    <source>
        <dbReference type="SAM" id="MobiDB-lite"/>
    </source>
</evidence>